<name>A0A6C0CSZ7_9ZZZZ</name>
<dbReference type="EMBL" id="MN739484">
    <property type="protein sequence ID" value="QHT07668.1"/>
    <property type="molecule type" value="Genomic_DNA"/>
</dbReference>
<protein>
    <submittedName>
        <fullName evidence="1">Uncharacterized protein</fullName>
    </submittedName>
</protein>
<dbReference type="AlphaFoldDB" id="A0A6C0CSZ7"/>
<proteinExistence type="predicted"/>
<evidence type="ECO:0000313" key="1">
    <source>
        <dbReference type="EMBL" id="QHT07668.1"/>
    </source>
</evidence>
<reference evidence="1" key="1">
    <citation type="journal article" date="2020" name="Nature">
        <title>Giant virus diversity and host interactions through global metagenomics.</title>
        <authorList>
            <person name="Schulz F."/>
            <person name="Roux S."/>
            <person name="Paez-Espino D."/>
            <person name="Jungbluth S."/>
            <person name="Walsh D.A."/>
            <person name="Denef V.J."/>
            <person name="McMahon K.D."/>
            <person name="Konstantinidis K.T."/>
            <person name="Eloe-Fadrosh E.A."/>
            <person name="Kyrpides N.C."/>
            <person name="Woyke T."/>
        </authorList>
    </citation>
    <scope>NUCLEOTIDE SEQUENCE</scope>
    <source>
        <strain evidence="1">GVMAG-M-3300021964-36</strain>
    </source>
</reference>
<accession>A0A6C0CSZ7</accession>
<organism evidence="1">
    <name type="scientific">viral metagenome</name>
    <dbReference type="NCBI Taxonomy" id="1070528"/>
    <lineage>
        <taxon>unclassified sequences</taxon>
        <taxon>metagenomes</taxon>
        <taxon>organismal metagenomes</taxon>
    </lineage>
</organism>
<sequence>MEYVFKACMKDVLHKPMTLLIKIQYVFNKILLNFLKEIKNKDVDLKKKIKENYAVFDKSTNAHITLFMDNIEEPEVFIKPYEECDILENVESNKMLSFEILKNITVHEILDKISDTEKEVIKCYLYILYMLSYIYKKALVIEDDDAENLSQLNELFNKCLKMIKKDSDLSLEDELDNIFDEDLTTLFKNIFESRKHIKDSLMNDEFNEDEGSDDPMSFLQNSKIGKLAQEITQDIEIDKLNIKDPSELLNMESLLSGENSALGDIISKVGNKVAAKISSGELKHEDLLSEAMSMMGKLNGGGNNTFMEEMMKSAAGMNMAGMGAAGPNLKPRSKNRKKLK</sequence>